<proteinExistence type="predicted"/>
<evidence type="ECO:0000313" key="2">
    <source>
        <dbReference type="EMBL" id="KOO24282.1"/>
    </source>
</evidence>
<sequence>MEAEEGTTGGEGGAHTKMDVEEDEDNGTTPVATAMVVEIVVAAAATSDAPTSGGSGDAAGVLVLASAVLPPRSAALEAIDRALPKLASRLKLPVADLEWYEGFVAKGAPEALARLLTLDGCAQAS</sequence>
<reference evidence="3" key="1">
    <citation type="journal article" date="2015" name="PLoS Genet.">
        <title>Genome Sequence and Transcriptome Analyses of Chrysochromulina tobin: Metabolic Tools for Enhanced Algal Fitness in the Prominent Order Prymnesiales (Haptophyceae).</title>
        <authorList>
            <person name="Hovde B.T."/>
            <person name="Deodato C.R."/>
            <person name="Hunsperger H.M."/>
            <person name="Ryken S.A."/>
            <person name="Yost W."/>
            <person name="Jha R.K."/>
            <person name="Patterson J."/>
            <person name="Monnat R.J. Jr."/>
            <person name="Barlow S.B."/>
            <person name="Starkenburg S.R."/>
            <person name="Cattolico R.A."/>
        </authorList>
    </citation>
    <scope>NUCLEOTIDE SEQUENCE</scope>
    <source>
        <strain evidence="3">CCMP291</strain>
    </source>
</reference>
<keyword evidence="3" id="KW-1185">Reference proteome</keyword>
<name>A0A0M0JD33_9EUKA</name>
<protein>
    <submittedName>
        <fullName evidence="2">Uncharacterized protein</fullName>
    </submittedName>
</protein>
<dbReference type="EMBL" id="JWZX01003109">
    <property type="protein sequence ID" value="KOO24282.1"/>
    <property type="molecule type" value="Genomic_DNA"/>
</dbReference>
<accession>A0A0M0JD33</accession>
<evidence type="ECO:0000313" key="3">
    <source>
        <dbReference type="Proteomes" id="UP000037460"/>
    </source>
</evidence>
<evidence type="ECO:0000256" key="1">
    <source>
        <dbReference type="SAM" id="MobiDB-lite"/>
    </source>
</evidence>
<dbReference type="AlphaFoldDB" id="A0A0M0JD33"/>
<organism evidence="2 3">
    <name type="scientific">Chrysochromulina tobinii</name>
    <dbReference type="NCBI Taxonomy" id="1460289"/>
    <lineage>
        <taxon>Eukaryota</taxon>
        <taxon>Haptista</taxon>
        <taxon>Haptophyta</taxon>
        <taxon>Prymnesiophyceae</taxon>
        <taxon>Prymnesiales</taxon>
        <taxon>Chrysochromulinaceae</taxon>
        <taxon>Chrysochromulina</taxon>
    </lineage>
</organism>
<gene>
    <name evidence="2" type="ORF">Ctob_003114</name>
</gene>
<comment type="caution">
    <text evidence="2">The sequence shown here is derived from an EMBL/GenBank/DDBJ whole genome shotgun (WGS) entry which is preliminary data.</text>
</comment>
<feature type="region of interest" description="Disordered" evidence="1">
    <location>
        <begin position="1"/>
        <end position="27"/>
    </location>
</feature>
<dbReference type="Proteomes" id="UP000037460">
    <property type="component" value="Unassembled WGS sequence"/>
</dbReference>